<organism evidence="1 2">
    <name type="scientific">Oceanobacillus iheyensis (strain DSM 14371 / CIP 107618 / JCM 11309 / KCTC 3954 / HTE831)</name>
    <dbReference type="NCBI Taxonomy" id="221109"/>
    <lineage>
        <taxon>Bacteria</taxon>
        <taxon>Bacillati</taxon>
        <taxon>Bacillota</taxon>
        <taxon>Bacilli</taxon>
        <taxon>Bacillales</taxon>
        <taxon>Bacillaceae</taxon>
        <taxon>Oceanobacillus</taxon>
    </lineage>
</organism>
<evidence type="ECO:0000313" key="2">
    <source>
        <dbReference type="Proteomes" id="UP000000822"/>
    </source>
</evidence>
<gene>
    <name evidence="1" type="ordered locus">OB0928</name>
</gene>
<accession>Q8CV29</accession>
<sequence>MEAKIAKKYAYIPIVEKNLINGESIIPYILRGKVVHNA</sequence>
<protein>
    <submittedName>
        <fullName evidence="1">Uncharacterized protein</fullName>
    </submittedName>
</protein>
<reference evidence="1 2" key="2">
    <citation type="journal article" date="2002" name="Nucleic Acids Res.">
        <title>Genome sequence of Oceanobacillus iheyensis isolated from the Iheya Ridge and its unexpected adaptive capabilities to extreme environments.</title>
        <authorList>
            <person name="Takami H."/>
            <person name="Takaki Y."/>
            <person name="Uchiyama I."/>
        </authorList>
    </citation>
    <scope>NUCLEOTIDE SEQUENCE [LARGE SCALE GENOMIC DNA]</scope>
    <source>
        <strain evidence="2">DSM 14371 / CIP 107618 / JCM 11309 / KCTC 3954 / HTE831</strain>
    </source>
</reference>
<proteinExistence type="predicted"/>
<dbReference type="EMBL" id="BA000028">
    <property type="protein sequence ID" value="BAC12884.1"/>
    <property type="molecule type" value="Genomic_DNA"/>
</dbReference>
<evidence type="ECO:0000313" key="1">
    <source>
        <dbReference type="EMBL" id="BAC12884.1"/>
    </source>
</evidence>
<reference evidence="1 2" key="1">
    <citation type="journal article" date="2001" name="FEMS Microbiol. Lett.">
        <title>Oceanobacillus iheyensis gen. nov., sp. nov., a deep-sea extremely halotolerant and alkaliphilic species isolated from a depth of 1050 m on the Iheya Ridge.</title>
        <authorList>
            <person name="Lu J."/>
            <person name="Nogi Y."/>
            <person name="Takami H."/>
        </authorList>
    </citation>
    <scope>NUCLEOTIDE SEQUENCE [LARGE SCALE GENOMIC DNA]</scope>
    <source>
        <strain evidence="2">DSM 14371 / CIP 107618 / JCM 11309 / KCTC 3954 / HTE831</strain>
    </source>
</reference>
<dbReference type="Proteomes" id="UP000000822">
    <property type="component" value="Chromosome"/>
</dbReference>
<keyword evidence="2" id="KW-1185">Reference proteome</keyword>
<name>Q8CV29_OCEIH</name>
<dbReference type="AlphaFoldDB" id="Q8CV29"/>
<dbReference type="HOGENOM" id="CLU_3330881_0_0_9"/>
<dbReference type="KEGG" id="oih:OB0928"/>